<keyword evidence="6" id="KW-0539">Nucleus</keyword>
<feature type="domain" description="Zn(2)-C6 fungal-type" evidence="8">
    <location>
        <begin position="17"/>
        <end position="44"/>
    </location>
</feature>
<keyword evidence="3" id="KW-0805">Transcription regulation</keyword>
<dbReference type="SMART" id="SM00906">
    <property type="entry name" value="Fungal_trans"/>
    <property type="match status" value="1"/>
</dbReference>
<dbReference type="GO" id="GO:0008270">
    <property type="term" value="F:zinc ion binding"/>
    <property type="evidence" value="ECO:0007669"/>
    <property type="project" value="InterPro"/>
</dbReference>
<keyword evidence="5" id="KW-0804">Transcription</keyword>
<organism evidence="9 10">
    <name type="scientific">Colletotrichum siamense</name>
    <name type="common">Anthracnose fungus</name>
    <dbReference type="NCBI Taxonomy" id="690259"/>
    <lineage>
        <taxon>Eukaryota</taxon>
        <taxon>Fungi</taxon>
        <taxon>Dikarya</taxon>
        <taxon>Ascomycota</taxon>
        <taxon>Pezizomycotina</taxon>
        <taxon>Sordariomycetes</taxon>
        <taxon>Hypocreomycetidae</taxon>
        <taxon>Glomerellales</taxon>
        <taxon>Glomerellaceae</taxon>
        <taxon>Colletotrichum</taxon>
        <taxon>Colletotrichum gloeosporioides species complex</taxon>
    </lineage>
</organism>
<sequence length="690" mass="76738">MADLEQVAEEAGPRNRACDLCFSKKIKCDRDDPCANCVAASAPCLRRRPRRRVKNTAEPIQRRFQTAAYLPNWRRSQSPRAPSITSNPATASARLQTAPEPTRDLSTEPQSQKTPVSQHGRQSISSSSTERGPATVQAQHHIQTELQSRAGLDESKRQVLESALAFATNNTLPALAIDPEGYASEPTDLSDESPRKEAGLCFILDMGSVISPKTFEKQGLDLIEKKVSGATYLHYTVNVNFLAWIYLGATNSEPGTLMHAHLLTRQQQYEKNILIALHRIGVLDPPSMSLFQALLSGTMYMLLSGKLEKCWQLSTAACRTCMALGGPQLISSPSDKFGSEEARYGLSLCYMFDKALALSMNRTACLPDMNLDTTDLLGPDPAKPHTYLLHVYLRLAEIQNEIVHGSRERSNSKDMLSRVQCMQQEMWKIKETIREFRNTQLQSKDSYLRGEWMGVDFAYHSVMTSVVKLHPYLAEDVGLHQQLLGFARTSLSSLNDMLLHAKTLTDIHNFRVSVSWLVLFYPLYPFFVLFTHAVSVSSVQDYQLLANVTNSLREFSGQNSALMGVQKLFEGFMALCKPTFRNDCRTQTSNVVQEATQSTARGSSPPSARGSSQVLEAPEQSRVAVPWWTNPFATIAEEDPDNAWSSANGHSSGVIPDFSSLDEHDLLTELYNTQPSIGWIDAPWPSASHP</sequence>
<evidence type="ECO:0000256" key="4">
    <source>
        <dbReference type="ARBA" id="ARBA00023125"/>
    </source>
</evidence>
<comment type="subcellular location">
    <subcellularLocation>
        <location evidence="1">Nucleus</location>
    </subcellularLocation>
</comment>
<feature type="compositionally biased region" description="Polar residues" evidence="7">
    <location>
        <begin position="74"/>
        <end position="95"/>
    </location>
</feature>
<dbReference type="Proteomes" id="UP000711996">
    <property type="component" value="Unassembled WGS sequence"/>
</dbReference>
<dbReference type="SMART" id="SM00066">
    <property type="entry name" value="GAL4"/>
    <property type="match status" value="1"/>
</dbReference>
<proteinExistence type="predicted"/>
<evidence type="ECO:0000313" key="9">
    <source>
        <dbReference type="EMBL" id="KAF4862141.1"/>
    </source>
</evidence>
<dbReference type="InterPro" id="IPR001138">
    <property type="entry name" value="Zn2Cys6_DnaBD"/>
</dbReference>
<dbReference type="PANTHER" id="PTHR46910">
    <property type="entry name" value="TRANSCRIPTION FACTOR PDR1"/>
    <property type="match status" value="1"/>
</dbReference>
<keyword evidence="10" id="KW-1185">Reference proteome</keyword>
<dbReference type="Gene3D" id="4.10.240.10">
    <property type="entry name" value="Zn(2)-C6 fungal-type DNA-binding domain"/>
    <property type="match status" value="1"/>
</dbReference>
<feature type="compositionally biased region" description="Polar residues" evidence="7">
    <location>
        <begin position="107"/>
        <end position="122"/>
    </location>
</feature>
<comment type="caution">
    <text evidence="9">The sequence shown here is derived from an EMBL/GenBank/DDBJ whole genome shotgun (WGS) entry which is preliminary data.</text>
</comment>
<dbReference type="GO" id="GO:0003677">
    <property type="term" value="F:DNA binding"/>
    <property type="evidence" value="ECO:0007669"/>
    <property type="project" value="UniProtKB-KW"/>
</dbReference>
<feature type="region of interest" description="Disordered" evidence="7">
    <location>
        <begin position="68"/>
        <end position="141"/>
    </location>
</feature>
<evidence type="ECO:0000256" key="5">
    <source>
        <dbReference type="ARBA" id="ARBA00023163"/>
    </source>
</evidence>
<dbReference type="CDD" id="cd12148">
    <property type="entry name" value="fungal_TF_MHR"/>
    <property type="match status" value="1"/>
</dbReference>
<feature type="compositionally biased region" description="Low complexity" evidence="7">
    <location>
        <begin position="600"/>
        <end position="612"/>
    </location>
</feature>
<gene>
    <name evidence="9" type="ORF">CGCSCA2_v004049</name>
</gene>
<evidence type="ECO:0000256" key="6">
    <source>
        <dbReference type="ARBA" id="ARBA00023242"/>
    </source>
</evidence>
<feature type="region of interest" description="Disordered" evidence="7">
    <location>
        <begin position="591"/>
        <end position="618"/>
    </location>
</feature>
<dbReference type="OrthoDB" id="39175at2759"/>
<dbReference type="PROSITE" id="PS50048">
    <property type="entry name" value="ZN2_CY6_FUNGAL_2"/>
    <property type="match status" value="1"/>
</dbReference>
<evidence type="ECO:0000256" key="7">
    <source>
        <dbReference type="SAM" id="MobiDB-lite"/>
    </source>
</evidence>
<dbReference type="InterPro" id="IPR050987">
    <property type="entry name" value="AtrR-like"/>
</dbReference>
<evidence type="ECO:0000256" key="1">
    <source>
        <dbReference type="ARBA" id="ARBA00004123"/>
    </source>
</evidence>
<name>A0A9P5K6J3_COLSI</name>
<dbReference type="GO" id="GO:0005634">
    <property type="term" value="C:nucleus"/>
    <property type="evidence" value="ECO:0007669"/>
    <property type="project" value="UniProtKB-SubCell"/>
</dbReference>
<dbReference type="SUPFAM" id="SSF57701">
    <property type="entry name" value="Zn2/Cys6 DNA-binding domain"/>
    <property type="match status" value="1"/>
</dbReference>
<dbReference type="AlphaFoldDB" id="A0A9P5K6J3"/>
<reference evidence="9" key="1">
    <citation type="submission" date="2019-06" db="EMBL/GenBank/DDBJ databases">
        <authorList>
            <person name="Gan P."/>
            <person name="Shirasu K."/>
        </authorList>
    </citation>
    <scope>NUCLEOTIDE SEQUENCE [LARGE SCALE GENOMIC DNA]</scope>
    <source>
        <strain evidence="9">CAD2</strain>
    </source>
</reference>
<dbReference type="PANTHER" id="PTHR46910:SF37">
    <property type="entry name" value="ZN(II)2CYS6 TRANSCRIPTION FACTOR (EUROFUNG)"/>
    <property type="match status" value="1"/>
</dbReference>
<accession>A0A9P5K6J3</accession>
<evidence type="ECO:0000256" key="3">
    <source>
        <dbReference type="ARBA" id="ARBA00023015"/>
    </source>
</evidence>
<dbReference type="GO" id="GO:0006351">
    <property type="term" value="P:DNA-templated transcription"/>
    <property type="evidence" value="ECO:0007669"/>
    <property type="project" value="InterPro"/>
</dbReference>
<keyword evidence="2" id="KW-0479">Metal-binding</keyword>
<dbReference type="InterPro" id="IPR036864">
    <property type="entry name" value="Zn2-C6_fun-type_DNA-bd_sf"/>
</dbReference>
<dbReference type="Pfam" id="PF00172">
    <property type="entry name" value="Zn_clus"/>
    <property type="match status" value="1"/>
</dbReference>
<dbReference type="EMBL" id="QPMT01000009">
    <property type="protein sequence ID" value="KAF4862141.1"/>
    <property type="molecule type" value="Genomic_DNA"/>
</dbReference>
<evidence type="ECO:0000256" key="2">
    <source>
        <dbReference type="ARBA" id="ARBA00022723"/>
    </source>
</evidence>
<dbReference type="InterPro" id="IPR007219">
    <property type="entry name" value="XnlR_reg_dom"/>
</dbReference>
<dbReference type="GO" id="GO:0000981">
    <property type="term" value="F:DNA-binding transcription factor activity, RNA polymerase II-specific"/>
    <property type="evidence" value="ECO:0007669"/>
    <property type="project" value="InterPro"/>
</dbReference>
<dbReference type="Pfam" id="PF04082">
    <property type="entry name" value="Fungal_trans"/>
    <property type="match status" value="1"/>
</dbReference>
<keyword evidence="4" id="KW-0238">DNA-binding</keyword>
<evidence type="ECO:0000313" key="10">
    <source>
        <dbReference type="Proteomes" id="UP000711996"/>
    </source>
</evidence>
<dbReference type="CDD" id="cd00067">
    <property type="entry name" value="GAL4"/>
    <property type="match status" value="1"/>
</dbReference>
<evidence type="ECO:0000259" key="8">
    <source>
        <dbReference type="PROSITE" id="PS50048"/>
    </source>
</evidence>
<protein>
    <recommendedName>
        <fullName evidence="8">Zn(2)-C6 fungal-type domain-containing protein</fullName>
    </recommendedName>
</protein>